<comment type="subcellular location">
    <subcellularLocation>
        <location evidence="1">Membrane</location>
        <topology evidence="1">Multi-pass membrane protein</topology>
    </subcellularLocation>
</comment>
<feature type="transmembrane region" description="Helical" evidence="8">
    <location>
        <begin position="794"/>
        <end position="814"/>
    </location>
</feature>
<evidence type="ECO:0000313" key="12">
    <source>
        <dbReference type="Proteomes" id="UP000265724"/>
    </source>
</evidence>
<keyword evidence="6 8" id="KW-1133">Transmembrane helix</keyword>
<dbReference type="PANTHER" id="PTHR42861">
    <property type="entry name" value="CALCIUM-TRANSPORTING ATPASE"/>
    <property type="match status" value="1"/>
</dbReference>
<dbReference type="SFLD" id="SFLDS00003">
    <property type="entry name" value="Haloacid_Dehalogenase"/>
    <property type="match status" value="1"/>
</dbReference>
<feature type="transmembrane region" description="Helical" evidence="8">
    <location>
        <begin position="826"/>
        <end position="844"/>
    </location>
</feature>
<feature type="domain" description="Cation-transporting P-type ATPase N-terminal" evidence="9">
    <location>
        <begin position="4"/>
        <end position="66"/>
    </location>
</feature>
<keyword evidence="2 8" id="KW-0812">Transmembrane</keyword>
<dbReference type="InterPro" id="IPR023298">
    <property type="entry name" value="ATPase_P-typ_TM_dom_sf"/>
</dbReference>
<feature type="transmembrane region" description="Helical" evidence="8">
    <location>
        <begin position="236"/>
        <end position="254"/>
    </location>
</feature>
<evidence type="ECO:0000256" key="8">
    <source>
        <dbReference type="SAM" id="Phobius"/>
    </source>
</evidence>
<evidence type="ECO:0000256" key="4">
    <source>
        <dbReference type="ARBA" id="ARBA00022840"/>
    </source>
</evidence>
<dbReference type="Gene3D" id="1.20.1110.10">
    <property type="entry name" value="Calcium-transporting ATPase, transmembrane domain"/>
    <property type="match status" value="2"/>
</dbReference>
<organism evidence="11 13">
    <name type="scientific">Candidatus Cryosericum hinesii</name>
    <dbReference type="NCBI Taxonomy" id="2290915"/>
    <lineage>
        <taxon>Bacteria</taxon>
        <taxon>Pseudomonadati</taxon>
        <taxon>Caldisericota/Cryosericota group</taxon>
        <taxon>Candidatus Cryosericota</taxon>
        <taxon>Candidatus Cryosericia</taxon>
        <taxon>Candidatus Cryosericales</taxon>
        <taxon>Candidatus Cryosericaceae</taxon>
        <taxon>Candidatus Cryosericum</taxon>
    </lineage>
</organism>
<dbReference type="Gene3D" id="2.70.150.10">
    <property type="entry name" value="Calcium-transporting ATPase, cytoplasmic transduction domain A"/>
    <property type="match status" value="1"/>
</dbReference>
<evidence type="ECO:0000313" key="11">
    <source>
        <dbReference type="EMBL" id="RIE14779.1"/>
    </source>
</evidence>
<keyword evidence="4" id="KW-0067">ATP-binding</keyword>
<dbReference type="SMART" id="SM00831">
    <property type="entry name" value="Cation_ATPase_N"/>
    <property type="match status" value="1"/>
</dbReference>
<feature type="transmembrane region" description="Helical" evidence="8">
    <location>
        <begin position="266"/>
        <end position="294"/>
    </location>
</feature>
<dbReference type="Proteomes" id="UP000265724">
    <property type="component" value="Unassembled WGS sequence"/>
</dbReference>
<evidence type="ECO:0000256" key="6">
    <source>
        <dbReference type="ARBA" id="ARBA00022989"/>
    </source>
</evidence>
<dbReference type="SUPFAM" id="SSF81665">
    <property type="entry name" value="Calcium ATPase, transmembrane domain M"/>
    <property type="match status" value="1"/>
</dbReference>
<dbReference type="SUPFAM" id="SSF56784">
    <property type="entry name" value="HAD-like"/>
    <property type="match status" value="1"/>
</dbReference>
<dbReference type="SUPFAM" id="SSF81653">
    <property type="entry name" value="Calcium ATPase, transduction domain A"/>
    <property type="match status" value="1"/>
</dbReference>
<dbReference type="InterPro" id="IPR023214">
    <property type="entry name" value="HAD_sf"/>
</dbReference>
<dbReference type="InterPro" id="IPR001757">
    <property type="entry name" value="P_typ_ATPase"/>
</dbReference>
<dbReference type="InterPro" id="IPR018303">
    <property type="entry name" value="ATPase_P-typ_P_site"/>
</dbReference>
<comment type="caution">
    <text evidence="11">The sequence shown here is derived from an EMBL/GenBank/DDBJ whole genome shotgun (WGS) entry which is preliminary data.</text>
</comment>
<keyword evidence="12" id="KW-1185">Reference proteome</keyword>
<dbReference type="GO" id="GO:0005524">
    <property type="term" value="F:ATP binding"/>
    <property type="evidence" value="ECO:0007669"/>
    <property type="project" value="UniProtKB-KW"/>
</dbReference>
<evidence type="ECO:0000313" key="10">
    <source>
        <dbReference type="EMBL" id="RIE14329.1"/>
    </source>
</evidence>
<dbReference type="GO" id="GO:0016887">
    <property type="term" value="F:ATP hydrolysis activity"/>
    <property type="evidence" value="ECO:0007669"/>
    <property type="project" value="InterPro"/>
</dbReference>
<feature type="transmembrane region" description="Helical" evidence="8">
    <location>
        <begin position="45"/>
        <end position="64"/>
    </location>
</feature>
<evidence type="ECO:0000256" key="5">
    <source>
        <dbReference type="ARBA" id="ARBA00022967"/>
    </source>
</evidence>
<feature type="transmembrane region" description="Helical" evidence="8">
    <location>
        <begin position="757"/>
        <end position="774"/>
    </location>
</feature>
<dbReference type="InterPro" id="IPR004014">
    <property type="entry name" value="ATPase_P-typ_cation-transptr_N"/>
</dbReference>
<keyword evidence="3" id="KW-0547">Nucleotide-binding</keyword>
<dbReference type="InterPro" id="IPR036412">
    <property type="entry name" value="HAD-like_sf"/>
</dbReference>
<evidence type="ECO:0000256" key="7">
    <source>
        <dbReference type="ARBA" id="ARBA00023136"/>
    </source>
</evidence>
<dbReference type="EMBL" id="QXIW01000007">
    <property type="protein sequence ID" value="RIE14779.1"/>
    <property type="molecule type" value="Genomic_DNA"/>
</dbReference>
<dbReference type="Pfam" id="PF00702">
    <property type="entry name" value="Hydrolase"/>
    <property type="match status" value="1"/>
</dbReference>
<evidence type="ECO:0000256" key="2">
    <source>
        <dbReference type="ARBA" id="ARBA00022692"/>
    </source>
</evidence>
<dbReference type="PRINTS" id="PR00120">
    <property type="entry name" value="HATPASE"/>
</dbReference>
<dbReference type="SFLD" id="SFLDG00002">
    <property type="entry name" value="C1.7:_P-type_atpase_like"/>
    <property type="match status" value="1"/>
</dbReference>
<feature type="transmembrane region" description="Helical" evidence="8">
    <location>
        <begin position="729"/>
        <end position="750"/>
    </location>
</feature>
<gene>
    <name evidence="10" type="ORF">SMC2_03005</name>
    <name evidence="11" type="ORF">SMC3_01515</name>
</gene>
<dbReference type="InterPro" id="IPR008250">
    <property type="entry name" value="ATPase_P-typ_transduc_dom_A_sf"/>
</dbReference>
<feature type="transmembrane region" description="Helical" evidence="8">
    <location>
        <begin position="70"/>
        <end position="86"/>
    </location>
</feature>
<keyword evidence="7 8" id="KW-0472">Membrane</keyword>
<dbReference type="InterPro" id="IPR059000">
    <property type="entry name" value="ATPase_P-type_domA"/>
</dbReference>
<sequence length="854" mass="93501">MTSTPNAEQPQGLTTAEAQQRLKDEGLNELPSASRRGWVRILLEIVREPMFLLLLACGTLYLFLGDREEALMLLGFVGVVIGITYYQEKRTENALDALRDLSSPRALVRRDGEWIRIAGRDVARGDIIMLSEGDRVPADAMVLQCTNLHVDESLLTGESVPVRKEEWDGKSEMERPGGEDLPTVYSGTLVVSGQGVAEVRGTGLRTELGKIGKALQTVDTEKPPLQHEVANLVRDMGLVGVGMCIIVTIVFSLTRGNNLIAWQRGFLSGLAMAMGVLPEEFPVVLTIFMAMGAWRMSQNQVLTRRVPAIETLGSATVLCVDKTGTLTMNKMTVRKLAAGGEYIHIPATGLSRVLPERFHELVEYSILACEADPFDPMERAILDMGQGALKGTEHLHEDWQLEREYPLSRHMLALSHAWQMHSGGGRVAAKGAPEAILDLCHMPQAQQQLIMKQVLDMANDGLRVLGVARASCDNDDLPDNQHDFDFKFIGLIGLADPIRATVPAAVAQCRRAGVRVVMITGDYPGTALSIAREIGLQHPDRIVTGSELEAMSEEEVSNKIRDVSVFARMVPEQKLRLVQALKANGEIVAMTGDGVNDAPALKNAHIGIAMGERGTDVARESAAIVLLKDDFNSIVAAVRMGRRIFDNIRKAMGYILAVHVPIAGLCLIPVLLRWPLILQPVHIVFLELIIDPTCSIVFEGEPEESDIMDRPPRDPSKPTFSSRLVLTSLLQGLGILVAVLIVFGLGFYVHGLTEPDARALAFTTLIFANVALILTNRSWTHSIIHTLRTPNKSLWWVIAGALSLLAVTLYVPVASRLFKMAAQHPIDILISAAVGISTILWFELFKALKPKALE</sequence>
<reference evidence="12 13" key="1">
    <citation type="submission" date="2018-09" db="EMBL/GenBank/DDBJ databases">
        <title>Discovery and Ecogenomic Context for Candidatus Cryosericales, a Global Caldiserica Order Active in Thawing Permafrost.</title>
        <authorList>
            <person name="Martinez M.A."/>
            <person name="Woodcroft B.J."/>
            <person name="Ignacio Espinoza J.C."/>
            <person name="Zayed A."/>
            <person name="Singleton C.M."/>
            <person name="Boyd J."/>
            <person name="Li Y.-F."/>
            <person name="Purvine S."/>
            <person name="Maughan H."/>
            <person name="Hodgkins S.B."/>
            <person name="Anderson D."/>
            <person name="Sederholm M."/>
            <person name="Temperton B."/>
            <person name="Saleska S.R."/>
            <person name="Tyson G.W."/>
            <person name="Rich V.I."/>
        </authorList>
    </citation>
    <scope>NUCLEOTIDE SEQUENCE [LARGE SCALE GENOMIC DNA]</scope>
    <source>
        <strain evidence="10 12">SMC2</strain>
        <strain evidence="11 13">SMC3</strain>
    </source>
</reference>
<dbReference type="InterPro" id="IPR023299">
    <property type="entry name" value="ATPase_P-typ_cyto_dom_N"/>
</dbReference>
<accession>A0A398DLP3</accession>
<dbReference type="EMBL" id="QXIX01000030">
    <property type="protein sequence ID" value="RIE14329.1"/>
    <property type="molecule type" value="Genomic_DNA"/>
</dbReference>
<evidence type="ECO:0000256" key="1">
    <source>
        <dbReference type="ARBA" id="ARBA00004141"/>
    </source>
</evidence>
<dbReference type="RefSeq" id="WP_119088060.1">
    <property type="nucleotide sequence ID" value="NZ_QXIV01000048.1"/>
</dbReference>
<evidence type="ECO:0000259" key="9">
    <source>
        <dbReference type="SMART" id="SM00831"/>
    </source>
</evidence>
<dbReference type="GO" id="GO:0016020">
    <property type="term" value="C:membrane"/>
    <property type="evidence" value="ECO:0007669"/>
    <property type="project" value="UniProtKB-SubCell"/>
</dbReference>
<evidence type="ECO:0000313" key="13">
    <source>
        <dbReference type="Proteomes" id="UP000266042"/>
    </source>
</evidence>
<keyword evidence="5" id="KW-1278">Translocase</keyword>
<dbReference type="AlphaFoldDB" id="A0A398DLP3"/>
<dbReference type="SFLD" id="SFLDF00027">
    <property type="entry name" value="p-type_atpase"/>
    <property type="match status" value="1"/>
</dbReference>
<name>A0A398DLP3_9BACT</name>
<proteinExistence type="predicted"/>
<dbReference type="Pfam" id="PF00122">
    <property type="entry name" value="E1-E2_ATPase"/>
    <property type="match status" value="1"/>
</dbReference>
<dbReference type="InterPro" id="IPR006068">
    <property type="entry name" value="ATPase_P-typ_cation-transptr_C"/>
</dbReference>
<dbReference type="InterPro" id="IPR044492">
    <property type="entry name" value="P_typ_ATPase_HD_dom"/>
</dbReference>
<dbReference type="NCBIfam" id="TIGR01494">
    <property type="entry name" value="ATPase_P-type"/>
    <property type="match status" value="2"/>
</dbReference>
<dbReference type="PRINTS" id="PR00119">
    <property type="entry name" value="CATATPASE"/>
</dbReference>
<dbReference type="Gene3D" id="3.40.1110.10">
    <property type="entry name" value="Calcium-transporting ATPase, cytoplasmic domain N"/>
    <property type="match status" value="2"/>
</dbReference>
<dbReference type="SUPFAM" id="SSF81660">
    <property type="entry name" value="Metal cation-transporting ATPase, ATP-binding domain N"/>
    <property type="match status" value="1"/>
</dbReference>
<dbReference type="PROSITE" id="PS00154">
    <property type="entry name" value="ATPASE_E1_E2"/>
    <property type="match status" value="1"/>
</dbReference>
<dbReference type="Proteomes" id="UP000266042">
    <property type="component" value="Unassembled WGS sequence"/>
</dbReference>
<dbReference type="Pfam" id="PF00689">
    <property type="entry name" value="Cation_ATPase_C"/>
    <property type="match status" value="1"/>
</dbReference>
<dbReference type="Gene3D" id="3.40.50.1000">
    <property type="entry name" value="HAD superfamily/HAD-like"/>
    <property type="match status" value="2"/>
</dbReference>
<evidence type="ECO:0000256" key="3">
    <source>
        <dbReference type="ARBA" id="ARBA00022741"/>
    </source>
</evidence>
<dbReference type="Pfam" id="PF00690">
    <property type="entry name" value="Cation_ATPase_N"/>
    <property type="match status" value="1"/>
</dbReference>
<feature type="transmembrane region" description="Helical" evidence="8">
    <location>
        <begin position="651"/>
        <end position="672"/>
    </location>
</feature>
<protein>
    <submittedName>
        <fullName evidence="11">Cation-translocating P-type ATPase</fullName>
    </submittedName>
</protein>